<feature type="compositionally biased region" description="Basic and acidic residues" evidence="1">
    <location>
        <begin position="168"/>
        <end position="181"/>
    </location>
</feature>
<comment type="caution">
    <text evidence="2">The sequence shown here is derived from an EMBL/GenBank/DDBJ whole genome shotgun (WGS) entry which is preliminary data.</text>
</comment>
<evidence type="ECO:0000256" key="1">
    <source>
        <dbReference type="SAM" id="MobiDB-lite"/>
    </source>
</evidence>
<evidence type="ECO:0000313" key="2">
    <source>
        <dbReference type="EMBL" id="MQM21342.1"/>
    </source>
</evidence>
<evidence type="ECO:0000313" key="3">
    <source>
        <dbReference type="Proteomes" id="UP000652761"/>
    </source>
</evidence>
<reference evidence="2" key="1">
    <citation type="submission" date="2017-07" db="EMBL/GenBank/DDBJ databases">
        <title>Taro Niue Genome Assembly and Annotation.</title>
        <authorList>
            <person name="Atibalentja N."/>
            <person name="Keating K."/>
            <person name="Fields C.J."/>
        </authorList>
    </citation>
    <scope>NUCLEOTIDE SEQUENCE</scope>
    <source>
        <strain evidence="2">Niue_2</strain>
        <tissue evidence="2">Leaf</tissue>
    </source>
</reference>
<sequence length="217" mass="24565">MLPQFGIGIPRRLTGHWFRRIPFRGQNSPLGVCVLVHRLLYPPVGRGYLFARGWEPPARPQFRIGTSTRSVKNCIRRFPVRRPNSSLGARSQAADAIAYRHPFAQTGITFRSVIGIAYRTPIQNRHSEALDAPLMPQPTISPIPRFFGSRDSLDYANRWRSPHAKPPSHSDRKSCSTRREISSPGRGYGCQNIADIYRLPRLRESLEDPIRGAAQSQ</sequence>
<feature type="region of interest" description="Disordered" evidence="1">
    <location>
        <begin position="157"/>
        <end position="191"/>
    </location>
</feature>
<dbReference type="EMBL" id="NMUH01010889">
    <property type="protein sequence ID" value="MQM21342.1"/>
    <property type="molecule type" value="Genomic_DNA"/>
</dbReference>
<protein>
    <submittedName>
        <fullName evidence="2">Uncharacterized protein</fullName>
    </submittedName>
</protein>
<name>A0A843XQB2_COLES</name>
<dbReference type="AlphaFoldDB" id="A0A843XQB2"/>
<accession>A0A843XQB2</accession>
<dbReference type="Proteomes" id="UP000652761">
    <property type="component" value="Unassembled WGS sequence"/>
</dbReference>
<keyword evidence="3" id="KW-1185">Reference proteome</keyword>
<gene>
    <name evidence="2" type="ORF">Taro_054381</name>
</gene>
<organism evidence="2 3">
    <name type="scientific">Colocasia esculenta</name>
    <name type="common">Wild taro</name>
    <name type="synonym">Arum esculentum</name>
    <dbReference type="NCBI Taxonomy" id="4460"/>
    <lineage>
        <taxon>Eukaryota</taxon>
        <taxon>Viridiplantae</taxon>
        <taxon>Streptophyta</taxon>
        <taxon>Embryophyta</taxon>
        <taxon>Tracheophyta</taxon>
        <taxon>Spermatophyta</taxon>
        <taxon>Magnoliopsida</taxon>
        <taxon>Liliopsida</taxon>
        <taxon>Araceae</taxon>
        <taxon>Aroideae</taxon>
        <taxon>Colocasieae</taxon>
        <taxon>Colocasia</taxon>
    </lineage>
</organism>
<proteinExistence type="predicted"/>